<dbReference type="AlphaFoldDB" id="A0A9J6D151"/>
<evidence type="ECO:0000256" key="2">
    <source>
        <dbReference type="SAM" id="MobiDB-lite"/>
    </source>
</evidence>
<dbReference type="Proteomes" id="UP000821866">
    <property type="component" value="Unassembled WGS sequence"/>
</dbReference>
<dbReference type="GO" id="GO:0008270">
    <property type="term" value="F:zinc ion binding"/>
    <property type="evidence" value="ECO:0007669"/>
    <property type="project" value="UniProtKB-KW"/>
</dbReference>
<reference evidence="4" key="1">
    <citation type="journal article" date="2020" name="Cell">
        <title>Large-Scale Comparative Analyses of Tick Genomes Elucidate Their Genetic Diversity and Vector Capacities.</title>
        <authorList>
            <consortium name="Tick Genome and Microbiome Consortium (TIGMIC)"/>
            <person name="Jia N."/>
            <person name="Wang J."/>
            <person name="Shi W."/>
            <person name="Du L."/>
            <person name="Sun Y."/>
            <person name="Zhan W."/>
            <person name="Jiang J.F."/>
            <person name="Wang Q."/>
            <person name="Zhang B."/>
            <person name="Ji P."/>
            <person name="Bell-Sakyi L."/>
            <person name="Cui X.M."/>
            <person name="Yuan T.T."/>
            <person name="Jiang B.G."/>
            <person name="Yang W.F."/>
            <person name="Lam T.T."/>
            <person name="Chang Q.C."/>
            <person name="Ding S.J."/>
            <person name="Wang X.J."/>
            <person name="Zhu J.G."/>
            <person name="Ruan X.D."/>
            <person name="Zhao L."/>
            <person name="Wei J.T."/>
            <person name="Ye R.Z."/>
            <person name="Que T.C."/>
            <person name="Du C.H."/>
            <person name="Zhou Y.H."/>
            <person name="Cheng J.X."/>
            <person name="Dai P.F."/>
            <person name="Guo W.B."/>
            <person name="Han X.H."/>
            <person name="Huang E.J."/>
            <person name="Li L.F."/>
            <person name="Wei W."/>
            <person name="Gao Y.C."/>
            <person name="Liu J.Z."/>
            <person name="Shao H.Z."/>
            <person name="Wang X."/>
            <person name="Wang C.C."/>
            <person name="Yang T.C."/>
            <person name="Huo Q.B."/>
            <person name="Li W."/>
            <person name="Chen H.Y."/>
            <person name="Chen S.E."/>
            <person name="Zhou L.G."/>
            <person name="Ni X.B."/>
            <person name="Tian J.H."/>
            <person name="Sheng Y."/>
            <person name="Liu T."/>
            <person name="Pan Y.S."/>
            <person name="Xia L.Y."/>
            <person name="Li J."/>
            <person name="Zhao F."/>
            <person name="Cao W.C."/>
        </authorList>
    </citation>
    <scope>NUCLEOTIDE SEQUENCE</scope>
    <source>
        <strain evidence="4">Rmic-2018</strain>
    </source>
</reference>
<gene>
    <name evidence="4" type="ORF">HPB51_027087</name>
</gene>
<organism evidence="4 5">
    <name type="scientific">Rhipicephalus microplus</name>
    <name type="common">Cattle tick</name>
    <name type="synonym">Boophilus microplus</name>
    <dbReference type="NCBI Taxonomy" id="6941"/>
    <lineage>
        <taxon>Eukaryota</taxon>
        <taxon>Metazoa</taxon>
        <taxon>Ecdysozoa</taxon>
        <taxon>Arthropoda</taxon>
        <taxon>Chelicerata</taxon>
        <taxon>Arachnida</taxon>
        <taxon>Acari</taxon>
        <taxon>Parasitiformes</taxon>
        <taxon>Ixodida</taxon>
        <taxon>Ixodoidea</taxon>
        <taxon>Ixodidae</taxon>
        <taxon>Rhipicephalinae</taxon>
        <taxon>Rhipicephalus</taxon>
        <taxon>Boophilus</taxon>
    </lineage>
</organism>
<accession>A0A9J6D151</accession>
<name>A0A9J6D151_RHIMP</name>
<sequence>MLPDAIHIVGQPQTPVDLTKLPPWQLYEAPLKAASLPDQPPGFRDKVRVHPTNNTFTLSVRESVRSQAYVRVTSLQIGVWTIEFDVYAPLPNHAFRGIRFNAYDCLTDADILKTLQEIHPTMPVVGNCRMGRTNHVLLTLLGDCLPRWIFYHDVYIRLNPFYQKVEACFNCRKVGHRTDVCPHPKRNCSGRCGDEHLRILQGTQPTCRARCLMCKLYPLHGQPQQQQQTDHFKLRTRGWSCVRSLCRIRSRPLSKSWPKSQSWSHSSSYLNSSSSPLSFFPGLSQGWSQSSSVPGPKKLACAQRPPASPKASPKSLQDPQVRELVRKNLSLKAHFSSQQSQLTKLMFQKRILQEYTQPLEAKLNKTLEHPATTPSELMEAVSSPAQPQS</sequence>
<feature type="domain" description="CCHC-type" evidence="3">
    <location>
        <begin position="168"/>
        <end position="182"/>
    </location>
</feature>
<evidence type="ECO:0000313" key="5">
    <source>
        <dbReference type="Proteomes" id="UP000821866"/>
    </source>
</evidence>
<protein>
    <recommendedName>
        <fullName evidence="3">CCHC-type domain-containing protein</fullName>
    </recommendedName>
</protein>
<dbReference type="EMBL" id="JABSTU010003440">
    <property type="protein sequence ID" value="KAH7971568.1"/>
    <property type="molecule type" value="Genomic_DNA"/>
</dbReference>
<dbReference type="PROSITE" id="PS50158">
    <property type="entry name" value="ZF_CCHC"/>
    <property type="match status" value="1"/>
</dbReference>
<evidence type="ECO:0000313" key="4">
    <source>
        <dbReference type="EMBL" id="KAH7971568.1"/>
    </source>
</evidence>
<dbReference type="InterPro" id="IPR001878">
    <property type="entry name" value="Znf_CCHC"/>
</dbReference>
<evidence type="ECO:0000256" key="1">
    <source>
        <dbReference type="PROSITE-ProRule" id="PRU00047"/>
    </source>
</evidence>
<comment type="caution">
    <text evidence="4">The sequence shown here is derived from an EMBL/GenBank/DDBJ whole genome shotgun (WGS) entry which is preliminary data.</text>
</comment>
<dbReference type="GO" id="GO:0003676">
    <property type="term" value="F:nucleic acid binding"/>
    <property type="evidence" value="ECO:0007669"/>
    <property type="project" value="InterPro"/>
</dbReference>
<reference evidence="4" key="2">
    <citation type="submission" date="2021-09" db="EMBL/GenBank/DDBJ databases">
        <authorList>
            <person name="Jia N."/>
            <person name="Wang J."/>
            <person name="Shi W."/>
            <person name="Du L."/>
            <person name="Sun Y."/>
            <person name="Zhan W."/>
            <person name="Jiang J."/>
            <person name="Wang Q."/>
            <person name="Zhang B."/>
            <person name="Ji P."/>
            <person name="Sakyi L.B."/>
            <person name="Cui X."/>
            <person name="Yuan T."/>
            <person name="Jiang B."/>
            <person name="Yang W."/>
            <person name="Lam T.T.-Y."/>
            <person name="Chang Q."/>
            <person name="Ding S."/>
            <person name="Wang X."/>
            <person name="Zhu J."/>
            <person name="Ruan X."/>
            <person name="Zhao L."/>
            <person name="Wei J."/>
            <person name="Que T."/>
            <person name="Du C."/>
            <person name="Cheng J."/>
            <person name="Dai P."/>
            <person name="Han X."/>
            <person name="Huang E."/>
            <person name="Gao Y."/>
            <person name="Liu J."/>
            <person name="Shao H."/>
            <person name="Ye R."/>
            <person name="Li L."/>
            <person name="Wei W."/>
            <person name="Wang X."/>
            <person name="Wang C."/>
            <person name="Huo Q."/>
            <person name="Li W."/>
            <person name="Guo W."/>
            <person name="Chen H."/>
            <person name="Chen S."/>
            <person name="Zhou L."/>
            <person name="Zhou L."/>
            <person name="Ni X."/>
            <person name="Tian J."/>
            <person name="Zhou Y."/>
            <person name="Sheng Y."/>
            <person name="Liu T."/>
            <person name="Pan Y."/>
            <person name="Xia L."/>
            <person name="Li J."/>
            <person name="Zhao F."/>
            <person name="Cao W."/>
        </authorList>
    </citation>
    <scope>NUCLEOTIDE SEQUENCE</scope>
    <source>
        <strain evidence="4">Rmic-2018</strain>
        <tissue evidence="4">Larvae</tissue>
    </source>
</reference>
<keyword evidence="1" id="KW-0863">Zinc-finger</keyword>
<keyword evidence="1" id="KW-0479">Metal-binding</keyword>
<feature type="region of interest" description="Disordered" evidence="2">
    <location>
        <begin position="365"/>
        <end position="389"/>
    </location>
</feature>
<feature type="region of interest" description="Disordered" evidence="2">
    <location>
        <begin position="290"/>
        <end position="319"/>
    </location>
</feature>
<keyword evidence="5" id="KW-1185">Reference proteome</keyword>
<keyword evidence="1" id="KW-0862">Zinc</keyword>
<evidence type="ECO:0000259" key="3">
    <source>
        <dbReference type="PROSITE" id="PS50158"/>
    </source>
</evidence>
<proteinExistence type="predicted"/>